<dbReference type="RefSeq" id="WP_168148754.1">
    <property type="nucleotide sequence ID" value="NZ_JAAVXB010000008.1"/>
</dbReference>
<keyword evidence="3" id="KW-1185">Reference proteome</keyword>
<dbReference type="InterPro" id="IPR010752">
    <property type="entry name" value="DUF1329"/>
</dbReference>
<proteinExistence type="predicted"/>
<organism evidence="2 3">
    <name type="scientific">Solimonas marina</name>
    <dbReference type="NCBI Taxonomy" id="2714601"/>
    <lineage>
        <taxon>Bacteria</taxon>
        <taxon>Pseudomonadati</taxon>
        <taxon>Pseudomonadota</taxon>
        <taxon>Gammaproteobacteria</taxon>
        <taxon>Nevskiales</taxon>
        <taxon>Nevskiaceae</taxon>
        <taxon>Solimonas</taxon>
    </lineage>
</organism>
<dbReference type="AlphaFoldDB" id="A0A970B5I1"/>
<sequence>MRSTLPCTLALPLLALGLLISLPSSAKVLADEAAKLGKELTPLGAERAGNADGTIPAWTGGLPQKDMPRGSNPFAADKPLYTITAQNYTKYAGILTEGYKALFKTYPDYKMNVYPTRRSASYPQWFYDATKKNATTVDLTDNGYGFCCTAQGYPFPIPKNGTEVMWNHIMRYNTRGFRGYIDSAVTAPDGSFVTQRDYVELAFMYNDPDATVKSIDGMNLFALQKTIAPPNLAGEAHLLHVPIDRIANQTGVWVYNNTVGRPRRIGEVGYDNPLYDGLMTQDQLDMFNGPLDRYTIKLVGKKEMLIPYNSYLLYDPKLKYKQIIGAGHINQDLARYELHRVWVIEANVKPGYSHRYKKRIFYLDEDSWIVHAEDMYDERGAFWRTAESHSIAFANVPVVVNGVQVHYDLQSRRYVIVGLTNEEKKLIEYDWHADPSHFTPPALKRFATTAN</sequence>
<gene>
    <name evidence="2" type="ORF">G7Y82_13975</name>
</gene>
<dbReference type="CDD" id="cd16329">
    <property type="entry name" value="LolA_like"/>
    <property type="match status" value="1"/>
</dbReference>
<feature type="signal peptide" evidence="1">
    <location>
        <begin position="1"/>
        <end position="26"/>
    </location>
</feature>
<dbReference type="Gene3D" id="2.50.20.10">
    <property type="entry name" value="Lipoprotein localisation LolA/LolB/LppX"/>
    <property type="match status" value="1"/>
</dbReference>
<evidence type="ECO:0000256" key="1">
    <source>
        <dbReference type="SAM" id="SignalP"/>
    </source>
</evidence>
<dbReference type="EMBL" id="JAAVXB010000008">
    <property type="protein sequence ID" value="NKF23422.1"/>
    <property type="molecule type" value="Genomic_DNA"/>
</dbReference>
<evidence type="ECO:0000313" key="2">
    <source>
        <dbReference type="EMBL" id="NKF23422.1"/>
    </source>
</evidence>
<dbReference type="Pfam" id="PF07044">
    <property type="entry name" value="DUF1329"/>
    <property type="match status" value="1"/>
</dbReference>
<comment type="caution">
    <text evidence="2">The sequence shown here is derived from an EMBL/GenBank/DDBJ whole genome shotgun (WGS) entry which is preliminary data.</text>
</comment>
<keyword evidence="1" id="KW-0732">Signal</keyword>
<protein>
    <submittedName>
        <fullName evidence="2">DUF1329 domain-containing protein</fullName>
    </submittedName>
</protein>
<dbReference type="Proteomes" id="UP000653472">
    <property type="component" value="Unassembled WGS sequence"/>
</dbReference>
<evidence type="ECO:0000313" key="3">
    <source>
        <dbReference type="Proteomes" id="UP000653472"/>
    </source>
</evidence>
<accession>A0A970B5I1</accession>
<name>A0A970B5I1_9GAMM</name>
<reference evidence="2" key="1">
    <citation type="submission" date="2020-03" db="EMBL/GenBank/DDBJ databases">
        <title>Solimonas marina sp. nov., isolated from deep seawater of the Pacific Ocean.</title>
        <authorList>
            <person name="Liu X."/>
            <person name="Lai Q."/>
            <person name="Sun F."/>
            <person name="Gai Y."/>
            <person name="Li G."/>
            <person name="Shao Z."/>
        </authorList>
    </citation>
    <scope>NUCLEOTIDE SEQUENCE</scope>
    <source>
        <strain evidence="2">C16B3</strain>
    </source>
</reference>
<feature type="chain" id="PRO_5037731086" evidence="1">
    <location>
        <begin position="27"/>
        <end position="451"/>
    </location>
</feature>